<dbReference type="InterPro" id="IPR001619">
    <property type="entry name" value="Sec1-like"/>
</dbReference>
<dbReference type="InterPro" id="IPR043154">
    <property type="entry name" value="Sec-1-like_dom1"/>
</dbReference>
<dbReference type="InterPro" id="IPR036045">
    <property type="entry name" value="Sec1-like_sf"/>
</dbReference>
<proteinExistence type="inferred from homology"/>
<dbReference type="InterPro" id="IPR027482">
    <property type="entry name" value="Sec1-like_dom2"/>
</dbReference>
<dbReference type="Gene3D" id="3.40.50.1910">
    <property type="match status" value="1"/>
</dbReference>
<dbReference type="Gene3D" id="3.40.50.2060">
    <property type="match status" value="1"/>
</dbReference>
<organism evidence="2">
    <name type="scientific">Chlamydomonas leiostraca</name>
    <dbReference type="NCBI Taxonomy" id="1034604"/>
    <lineage>
        <taxon>Eukaryota</taxon>
        <taxon>Viridiplantae</taxon>
        <taxon>Chlorophyta</taxon>
        <taxon>core chlorophytes</taxon>
        <taxon>Chlorophyceae</taxon>
        <taxon>CS clade</taxon>
        <taxon>Chlamydomonadales</taxon>
        <taxon>Chlamydomonadaceae</taxon>
        <taxon>Chlamydomonas</taxon>
    </lineage>
</organism>
<comment type="similarity">
    <text evidence="1">Belongs to the STXBP/unc-18/SEC1 family.</text>
</comment>
<evidence type="ECO:0008006" key="3">
    <source>
        <dbReference type="Google" id="ProtNLM"/>
    </source>
</evidence>
<dbReference type="SUPFAM" id="SSF56815">
    <property type="entry name" value="Sec1/munc18-like (SM) proteins"/>
    <property type="match status" value="1"/>
</dbReference>
<gene>
    <name evidence="2" type="ORF">CLEI1391_LOCUS11078</name>
</gene>
<name>A0A7S0RNW7_9CHLO</name>
<dbReference type="InterPro" id="IPR043127">
    <property type="entry name" value="Sec-1-like_dom3a"/>
</dbReference>
<accession>A0A7S0RNW7</accession>
<dbReference type="AlphaFoldDB" id="A0A7S0RNW7"/>
<dbReference type="Pfam" id="PF00995">
    <property type="entry name" value="Sec1"/>
    <property type="match status" value="1"/>
</dbReference>
<evidence type="ECO:0000313" key="2">
    <source>
        <dbReference type="EMBL" id="CAD8683171.1"/>
    </source>
</evidence>
<sequence length="636" mass="69062">MASSSSTAEAAVKAAVRKRVLEDMLGSISDTTGGGWKVLVVDDTTTKVLSSALKMSDILDAQVSVVEDLHKAREPLPMAGVYFVTPTPDSVEQILDDFSGSSPLYPSVHIFFSSRVSSEAVARIKSCAPLMRVLRTLKEGNLEFLTVDSRTTVTGHPLAAVKLMGDAAEVAAREADAELSSIATRLATLCATLNEMPAIRYKVGRVPDAADPPGAAARQTLTARLAKKLSDRVDAMSASGNLPTRDTCDLIILDRSYDPLAPVIHEWTYEALVYDLLDMEGHMFKYSVEATNGKAEKREVALDELDALWCELRHMFIADVYTTLAQRFKEFQAKNKAAKLGGGGLKEKGELSTGNIRALITALPQFREVLTRMSTHIQISSDLKAVTNERLLTDVGELEQDVVLGEKSSKDMIAFLSDHSADLDTTDKMRLLMCYCLTHPGKLDATRRVQWQKLARLSGGDMAAIANLAFLGVNVEQKAEKETKGSFFGKAKDKDKGAALRRKKAGADDEYALFRFEPLLRDILVDAVNSRLTQDEFPYVRPPVGEADLSSGTSATSARTTTARTGLNWAKRNAGDGAAGGGRRLIVFIIGGAVRSEMRIVHDASRALGRDIILGTTSVETPHTFVDTLYRLSSQG</sequence>
<dbReference type="Gene3D" id="1.25.40.60">
    <property type="match status" value="1"/>
</dbReference>
<dbReference type="PIRSF" id="PIRSF005715">
    <property type="entry name" value="VPS45_Sec1"/>
    <property type="match status" value="1"/>
</dbReference>
<dbReference type="GO" id="GO:0016192">
    <property type="term" value="P:vesicle-mediated transport"/>
    <property type="evidence" value="ECO:0007669"/>
    <property type="project" value="InterPro"/>
</dbReference>
<dbReference type="PANTHER" id="PTHR11679">
    <property type="entry name" value="VESICLE PROTEIN SORTING-ASSOCIATED"/>
    <property type="match status" value="1"/>
</dbReference>
<reference evidence="2" key="1">
    <citation type="submission" date="2021-01" db="EMBL/GenBank/DDBJ databases">
        <authorList>
            <person name="Corre E."/>
            <person name="Pelletier E."/>
            <person name="Niang G."/>
            <person name="Scheremetjew M."/>
            <person name="Finn R."/>
            <person name="Kale V."/>
            <person name="Holt S."/>
            <person name="Cochrane G."/>
            <person name="Meng A."/>
            <person name="Brown T."/>
            <person name="Cohen L."/>
        </authorList>
    </citation>
    <scope>NUCLEOTIDE SEQUENCE</scope>
    <source>
        <strain evidence="2">SAG 11-49</strain>
    </source>
</reference>
<protein>
    <recommendedName>
        <fullName evidence="3">SM/Sec1-family protein</fullName>
    </recommendedName>
</protein>
<dbReference type="EMBL" id="HBFB01019715">
    <property type="protein sequence ID" value="CAD8683171.1"/>
    <property type="molecule type" value="Transcribed_RNA"/>
</dbReference>
<dbReference type="Gene3D" id="3.90.830.10">
    <property type="entry name" value="Syntaxin Binding Protein 1, Chain A, domain 2"/>
    <property type="match status" value="1"/>
</dbReference>
<evidence type="ECO:0000256" key="1">
    <source>
        <dbReference type="ARBA" id="ARBA00009884"/>
    </source>
</evidence>